<name>A0A6J5T9H7_9CAUD</name>
<sequence length="70" mass="8289">MARIEKPNVQAFKVQLTEYERGWGQKPWDTVYFDNEAEARQYAIDYNNKHNNEDSAPDWYVRADYAGSVK</sequence>
<gene>
    <name evidence="1" type="ORF">UFOVP71_136</name>
</gene>
<organism evidence="1">
    <name type="scientific">uncultured Caudovirales phage</name>
    <dbReference type="NCBI Taxonomy" id="2100421"/>
    <lineage>
        <taxon>Viruses</taxon>
        <taxon>Duplodnaviria</taxon>
        <taxon>Heunggongvirae</taxon>
        <taxon>Uroviricota</taxon>
        <taxon>Caudoviricetes</taxon>
        <taxon>Peduoviridae</taxon>
        <taxon>Maltschvirus</taxon>
        <taxon>Maltschvirus maltsch</taxon>
    </lineage>
</organism>
<dbReference type="EMBL" id="LR797824">
    <property type="protein sequence ID" value="CAB4241598.1"/>
    <property type="molecule type" value="Genomic_DNA"/>
</dbReference>
<proteinExistence type="predicted"/>
<accession>A0A6J5T9H7</accession>
<evidence type="ECO:0000313" key="1">
    <source>
        <dbReference type="EMBL" id="CAB4241598.1"/>
    </source>
</evidence>
<protein>
    <submittedName>
        <fullName evidence="1">Uncharacterized protein</fullName>
    </submittedName>
</protein>
<reference evidence="1" key="1">
    <citation type="submission" date="2020-05" db="EMBL/GenBank/DDBJ databases">
        <authorList>
            <person name="Chiriac C."/>
            <person name="Salcher M."/>
            <person name="Ghai R."/>
            <person name="Kavagutti S V."/>
        </authorList>
    </citation>
    <scope>NUCLEOTIDE SEQUENCE</scope>
</reference>